<dbReference type="AlphaFoldDB" id="A0A1V0AA89"/>
<keyword evidence="2" id="KW-1185">Reference proteome</keyword>
<proteinExistence type="predicted"/>
<evidence type="ECO:0000313" key="1">
    <source>
        <dbReference type="EMBL" id="AQZ67126.1"/>
    </source>
</evidence>
<dbReference type="EMBL" id="CP017717">
    <property type="protein sequence ID" value="AQZ67126.1"/>
    <property type="molecule type" value="Genomic_DNA"/>
</dbReference>
<reference evidence="2" key="1">
    <citation type="journal article" date="2017" name="Med. Chem. Commun.">
        <title>Nonomuraea sp. ATCC 55076 harbours the largest actinomycete chromosome to date and the kistamicin biosynthetic gene cluster.</title>
        <authorList>
            <person name="Nazari B."/>
            <person name="Forneris C.C."/>
            <person name="Gibson M.I."/>
            <person name="Moon K."/>
            <person name="Schramma K.R."/>
            <person name="Seyedsayamdost M.R."/>
        </authorList>
    </citation>
    <scope>NUCLEOTIDE SEQUENCE [LARGE SCALE GENOMIC DNA]</scope>
    <source>
        <strain evidence="2">ATCC 55076</strain>
    </source>
</reference>
<gene>
    <name evidence="1" type="ORF">BKM31_41805</name>
</gene>
<name>A0A1V0AA89_9ACTN</name>
<dbReference type="OrthoDB" id="4965795at2"/>
<dbReference type="Proteomes" id="UP000190797">
    <property type="component" value="Chromosome"/>
</dbReference>
<dbReference type="InterPro" id="IPR009241">
    <property type="entry name" value="HigB-like"/>
</dbReference>
<organism evidence="1 2">
    <name type="scientific">[Actinomadura] parvosata subsp. kistnae</name>
    <dbReference type="NCBI Taxonomy" id="1909395"/>
    <lineage>
        <taxon>Bacteria</taxon>
        <taxon>Bacillati</taxon>
        <taxon>Actinomycetota</taxon>
        <taxon>Actinomycetes</taxon>
        <taxon>Streptosporangiales</taxon>
        <taxon>Streptosporangiaceae</taxon>
        <taxon>Nonomuraea</taxon>
    </lineage>
</organism>
<accession>A0A1V0AA89</accession>
<dbReference type="RefSeq" id="WP_080043439.1">
    <property type="nucleotide sequence ID" value="NZ_CP017717.1"/>
</dbReference>
<protein>
    <submittedName>
        <fullName evidence="1">Addiction module toxin RelE</fullName>
    </submittedName>
</protein>
<dbReference type="Pfam" id="PF05973">
    <property type="entry name" value="Gp49"/>
    <property type="match status" value="1"/>
</dbReference>
<sequence>MNWGEVELEPEVDEWFDTLDQEDQETAAFYIDLLAARGVLLDEPYTRQLCGKLRELRFHLHREAVRMTYWIAPGRRIIMLTVFRKQRMRETAEIDRAWRVMQRCIAEAHTTDEG</sequence>
<evidence type="ECO:0000313" key="2">
    <source>
        <dbReference type="Proteomes" id="UP000190797"/>
    </source>
</evidence>
<dbReference type="KEGG" id="noa:BKM31_41805"/>